<evidence type="ECO:0000313" key="4">
    <source>
        <dbReference type="Proteomes" id="UP001150907"/>
    </source>
</evidence>
<dbReference type="EMBL" id="JANBQF010000136">
    <property type="protein sequence ID" value="KAJ2004746.1"/>
    <property type="molecule type" value="Genomic_DNA"/>
</dbReference>
<protein>
    <submittedName>
        <fullName evidence="3">Uncharacterized protein</fullName>
    </submittedName>
</protein>
<gene>
    <name evidence="3" type="ORF">H4R26_002342</name>
</gene>
<feature type="transmembrane region" description="Helical" evidence="2">
    <location>
        <begin position="53"/>
        <end position="76"/>
    </location>
</feature>
<dbReference type="AlphaFoldDB" id="A0A9W8BKR0"/>
<comment type="caution">
    <text evidence="3">The sequence shown here is derived from an EMBL/GenBank/DDBJ whole genome shotgun (WGS) entry which is preliminary data.</text>
</comment>
<sequence length="402" mass="42825">MCLFAAVQELLWLMYGSVGVLAVAPAFFIYKLVVVNRPVAAGTEDVYAAVRTYVTFFLVILLVLDIALTAVSLVVARTFGKGLRQRLRHFQILARGEVDLETMSRAGPSAQLSDASDTTGEELLRRVFSVRGFSVLVTSAKNSLKESSLHFRALFLGLDFPSDRETVRSMHRASVEKWEQAAPGFANPQLLEVFGSPASTTDRSPSQGFGTISSLPEPAQCRSPQQMHKAQHSPIASSSSMQFGSRSTAHGTFVLSADELDAINGSGVSVLPGSSLYSAPTFSRSVVIPASLSVGRRVGSSGSLYRGPLGRENEILSQAGDYATDCALFNTLQGPLGLHIVNPDGASEGGFIEDLGVSHASLNNGQMTDQTAVTAKTLANTSAVFAEASLSDILEEVFDSPR</sequence>
<feature type="region of interest" description="Disordered" evidence="1">
    <location>
        <begin position="195"/>
        <end position="244"/>
    </location>
</feature>
<organism evidence="3 4">
    <name type="scientific">Coemansia thaxteri</name>
    <dbReference type="NCBI Taxonomy" id="2663907"/>
    <lineage>
        <taxon>Eukaryota</taxon>
        <taxon>Fungi</taxon>
        <taxon>Fungi incertae sedis</taxon>
        <taxon>Zoopagomycota</taxon>
        <taxon>Kickxellomycotina</taxon>
        <taxon>Kickxellomycetes</taxon>
        <taxon>Kickxellales</taxon>
        <taxon>Kickxellaceae</taxon>
        <taxon>Coemansia</taxon>
    </lineage>
</organism>
<proteinExistence type="predicted"/>
<reference evidence="3" key="1">
    <citation type="submission" date="2022-07" db="EMBL/GenBank/DDBJ databases">
        <title>Phylogenomic reconstructions and comparative analyses of Kickxellomycotina fungi.</title>
        <authorList>
            <person name="Reynolds N.K."/>
            <person name="Stajich J.E."/>
            <person name="Barry K."/>
            <person name="Grigoriev I.V."/>
            <person name="Crous P."/>
            <person name="Smith M.E."/>
        </authorList>
    </citation>
    <scope>NUCLEOTIDE SEQUENCE</scope>
    <source>
        <strain evidence="3">IMI 214461</strain>
    </source>
</reference>
<name>A0A9W8BKR0_9FUNG</name>
<accession>A0A9W8BKR0</accession>
<dbReference type="Proteomes" id="UP001150907">
    <property type="component" value="Unassembled WGS sequence"/>
</dbReference>
<keyword evidence="2" id="KW-0812">Transmembrane</keyword>
<evidence type="ECO:0000256" key="1">
    <source>
        <dbReference type="SAM" id="MobiDB-lite"/>
    </source>
</evidence>
<evidence type="ECO:0000313" key="3">
    <source>
        <dbReference type="EMBL" id="KAJ2004746.1"/>
    </source>
</evidence>
<feature type="compositionally biased region" description="Polar residues" evidence="1">
    <location>
        <begin position="197"/>
        <end position="214"/>
    </location>
</feature>
<keyword evidence="2" id="KW-1133">Transmembrane helix</keyword>
<keyword evidence="4" id="KW-1185">Reference proteome</keyword>
<dbReference type="OrthoDB" id="2448307at2759"/>
<feature type="compositionally biased region" description="Polar residues" evidence="1">
    <location>
        <begin position="222"/>
        <end position="244"/>
    </location>
</feature>
<feature type="transmembrane region" description="Helical" evidence="2">
    <location>
        <begin position="12"/>
        <end position="33"/>
    </location>
</feature>
<keyword evidence="2" id="KW-0472">Membrane</keyword>
<evidence type="ECO:0000256" key="2">
    <source>
        <dbReference type="SAM" id="Phobius"/>
    </source>
</evidence>